<evidence type="ECO:0000256" key="1">
    <source>
        <dbReference type="ARBA" id="ARBA00022468"/>
    </source>
</evidence>
<dbReference type="OrthoDB" id="6345076at2759"/>
<evidence type="ECO:0000256" key="2">
    <source>
        <dbReference type="SAM" id="MobiDB-lite"/>
    </source>
</evidence>
<dbReference type="EMBL" id="CAKKLH010000235">
    <property type="protein sequence ID" value="CAH0106762.1"/>
    <property type="molecule type" value="Genomic_DNA"/>
</dbReference>
<keyword evidence="5" id="KW-1185">Reference proteome</keyword>
<dbReference type="Pfam" id="PF00620">
    <property type="entry name" value="RhoGAP"/>
    <property type="match status" value="1"/>
</dbReference>
<dbReference type="InterPro" id="IPR008936">
    <property type="entry name" value="Rho_GTPase_activation_prot"/>
</dbReference>
<dbReference type="PANTHER" id="PTHR14963:SF1">
    <property type="entry name" value="RHO GTPASE-ACTIVATING PROTEIN CONUNDRUM"/>
    <property type="match status" value="1"/>
</dbReference>
<protein>
    <recommendedName>
        <fullName evidence="3">Rho-GAP domain-containing protein</fullName>
    </recommendedName>
</protein>
<dbReference type="InterPro" id="IPR000198">
    <property type="entry name" value="RhoGAP_dom"/>
</dbReference>
<evidence type="ECO:0000259" key="3">
    <source>
        <dbReference type="PROSITE" id="PS50238"/>
    </source>
</evidence>
<dbReference type="SUPFAM" id="SSF48350">
    <property type="entry name" value="GTPase activation domain, GAP"/>
    <property type="match status" value="1"/>
</dbReference>
<evidence type="ECO:0000313" key="4">
    <source>
        <dbReference type="EMBL" id="CAH0106762.1"/>
    </source>
</evidence>
<dbReference type="GO" id="GO:0007165">
    <property type="term" value="P:signal transduction"/>
    <property type="evidence" value="ECO:0007669"/>
    <property type="project" value="InterPro"/>
</dbReference>
<keyword evidence="1" id="KW-0343">GTPase activation</keyword>
<feature type="compositionally biased region" description="Low complexity" evidence="2">
    <location>
        <begin position="154"/>
        <end position="165"/>
    </location>
</feature>
<dbReference type="GO" id="GO:0051056">
    <property type="term" value="P:regulation of small GTPase mediated signal transduction"/>
    <property type="evidence" value="ECO:0007669"/>
    <property type="project" value="TreeGrafter"/>
</dbReference>
<organism evidence="4 5">
    <name type="scientific">Daphnia galeata</name>
    <dbReference type="NCBI Taxonomy" id="27404"/>
    <lineage>
        <taxon>Eukaryota</taxon>
        <taxon>Metazoa</taxon>
        <taxon>Ecdysozoa</taxon>
        <taxon>Arthropoda</taxon>
        <taxon>Crustacea</taxon>
        <taxon>Branchiopoda</taxon>
        <taxon>Diplostraca</taxon>
        <taxon>Cladocera</taxon>
        <taxon>Anomopoda</taxon>
        <taxon>Daphniidae</taxon>
        <taxon>Daphnia</taxon>
    </lineage>
</organism>
<feature type="compositionally biased region" description="Basic and acidic residues" evidence="2">
    <location>
        <begin position="140"/>
        <end position="153"/>
    </location>
</feature>
<dbReference type="Proteomes" id="UP000789390">
    <property type="component" value="Unassembled WGS sequence"/>
</dbReference>
<name>A0A8J2RVM7_9CRUS</name>
<feature type="domain" description="Rho-GAP" evidence="3">
    <location>
        <begin position="380"/>
        <end position="589"/>
    </location>
</feature>
<dbReference type="AlphaFoldDB" id="A0A8J2RVM7"/>
<comment type="caution">
    <text evidence="4">The sequence shown here is derived from an EMBL/GenBank/DDBJ whole genome shotgun (WGS) entry which is preliminary data.</text>
</comment>
<dbReference type="GO" id="GO:0030833">
    <property type="term" value="P:regulation of actin filament polymerization"/>
    <property type="evidence" value="ECO:0007669"/>
    <property type="project" value="TreeGrafter"/>
</dbReference>
<reference evidence="4" key="1">
    <citation type="submission" date="2021-11" db="EMBL/GenBank/DDBJ databases">
        <authorList>
            <person name="Schell T."/>
        </authorList>
    </citation>
    <scope>NUCLEOTIDE SEQUENCE</scope>
    <source>
        <strain evidence="4">M5</strain>
    </source>
</reference>
<dbReference type="PROSITE" id="PS50238">
    <property type="entry name" value="RHOGAP"/>
    <property type="match status" value="1"/>
</dbReference>
<accession>A0A8J2RVM7</accession>
<gene>
    <name evidence="4" type="ORF">DGAL_LOCUS9920</name>
</gene>
<feature type="region of interest" description="Disordered" evidence="2">
    <location>
        <begin position="129"/>
        <end position="197"/>
    </location>
</feature>
<dbReference type="PANTHER" id="PTHR14963">
    <property type="entry name" value="RHO GTPASE ACTIVATING PROTEIN 18,19-RELATED"/>
    <property type="match status" value="1"/>
</dbReference>
<dbReference type="GO" id="GO:0005737">
    <property type="term" value="C:cytoplasm"/>
    <property type="evidence" value="ECO:0007669"/>
    <property type="project" value="TreeGrafter"/>
</dbReference>
<proteinExistence type="predicted"/>
<sequence length="605" mass="68228">MAAVVEGEAHLHDVWPENHIRSMVETTSSEDELLSASTMEGKLGTMSKADDDFAFRYTTIIFSVEAEEAATWLIDVGLGDIVDNLMENNQLVTETSLANAVIEDNLTTNQYQTIRKRVETLRVTLKGRKTRAGVGQQTVKRPDCRDIFRDPEASHSGGSSGRSRSATPDSLDSDSLKHSTENLLGGGPKTWSRSGSQEDGELLSNLFQSSCLDEDDAANISSNNKMFHLDSFHPIPNTYRSEARRRRSFNQIDGIKQSFKPSRPGFFSPAAEGHVAAVDRQGIEIVKFKLVGTLSSASAYNQRRHSEQFGDVSEFIPVVQQPKISLEEGLTHSQKRKLRQLALLELTALFDKYGLPMRKRSRLRVRNFTQSSRERNVFGIPLKKLVEKDQARTPIIFTMLIEELRNHRLDEEGLLRVPGNKQKMVAMQKLIENQWKNNHVDMKGMQTVNNVFKSSGPHEIACLLKTYLRQLPESLFTQDCLDLFAQVGDITNFDDQVWALNLLIVQLPDVNCQTLRLLLRFLKDVVDHQTQNRMTVNNVATVMGPNLFPPRISKASTKTNMESLTDGMAYASKTNRITEILVTHQDELFSIPPEMLLQLSRIKVK</sequence>
<dbReference type="SMART" id="SM00324">
    <property type="entry name" value="RhoGAP"/>
    <property type="match status" value="1"/>
</dbReference>
<dbReference type="GO" id="GO:0005096">
    <property type="term" value="F:GTPase activator activity"/>
    <property type="evidence" value="ECO:0007669"/>
    <property type="project" value="UniProtKB-KW"/>
</dbReference>
<evidence type="ECO:0000313" key="5">
    <source>
        <dbReference type="Proteomes" id="UP000789390"/>
    </source>
</evidence>
<dbReference type="Gene3D" id="1.10.555.10">
    <property type="entry name" value="Rho GTPase activation protein"/>
    <property type="match status" value="1"/>
</dbReference>